<dbReference type="OrthoDB" id="331868at2"/>
<protein>
    <recommendedName>
        <fullName evidence="3">Cysteine-rich CWC family protein</fullName>
    </recommendedName>
</protein>
<keyword evidence="2" id="KW-1185">Reference proteome</keyword>
<comment type="caution">
    <text evidence="1">The sequence shown here is derived from an EMBL/GenBank/DDBJ whole genome shotgun (WGS) entry which is preliminary data.</text>
</comment>
<accession>A0A3S2UF44</accession>
<gene>
    <name evidence="1" type="ORF">EOD73_09665</name>
</gene>
<evidence type="ECO:0000313" key="1">
    <source>
        <dbReference type="EMBL" id="RVT86288.1"/>
    </source>
</evidence>
<evidence type="ECO:0008006" key="3">
    <source>
        <dbReference type="Google" id="ProtNLM"/>
    </source>
</evidence>
<dbReference type="Proteomes" id="UP000288587">
    <property type="component" value="Unassembled WGS sequence"/>
</dbReference>
<reference evidence="1 2" key="1">
    <citation type="submission" date="2019-01" db="EMBL/GenBank/DDBJ databases">
        <authorList>
            <person name="Chen W.-M."/>
        </authorList>
    </citation>
    <scope>NUCLEOTIDE SEQUENCE [LARGE SCALE GENOMIC DNA]</scope>
    <source>
        <strain evidence="1 2">CCP-18</strain>
    </source>
</reference>
<sequence length="75" mass="7494">MPEASTCPRCGGGFDCGARDGHCACFELTLSAEQQAALAARWEGCLCLRCLRALQDEAPVSAPPAASGGVGGPAG</sequence>
<proteinExistence type="predicted"/>
<name>A0A3S2UF44_9BURK</name>
<dbReference type="RefSeq" id="WP_127682784.1">
    <property type="nucleotide sequence ID" value="NZ_SACM01000002.1"/>
</dbReference>
<dbReference type="EMBL" id="SACM01000002">
    <property type="protein sequence ID" value="RVT86288.1"/>
    <property type="molecule type" value="Genomic_DNA"/>
</dbReference>
<dbReference type="InterPro" id="IPR032720">
    <property type="entry name" value="Cys_rich_CWC"/>
</dbReference>
<dbReference type="AlphaFoldDB" id="A0A3S2UF44"/>
<dbReference type="Pfam" id="PF14375">
    <property type="entry name" value="Cys_rich_CWC"/>
    <property type="match status" value="1"/>
</dbReference>
<organism evidence="1 2">
    <name type="scientific">Inhella crocodyli</name>
    <dbReference type="NCBI Taxonomy" id="2499851"/>
    <lineage>
        <taxon>Bacteria</taxon>
        <taxon>Pseudomonadati</taxon>
        <taxon>Pseudomonadota</taxon>
        <taxon>Betaproteobacteria</taxon>
        <taxon>Burkholderiales</taxon>
        <taxon>Sphaerotilaceae</taxon>
        <taxon>Inhella</taxon>
    </lineage>
</organism>
<evidence type="ECO:0000313" key="2">
    <source>
        <dbReference type="Proteomes" id="UP000288587"/>
    </source>
</evidence>